<dbReference type="EMBL" id="CAJPEX010005459">
    <property type="protein sequence ID" value="CAG0923612.1"/>
    <property type="molecule type" value="Genomic_DNA"/>
</dbReference>
<dbReference type="Proteomes" id="UP000678499">
    <property type="component" value="Unassembled WGS sequence"/>
</dbReference>
<evidence type="ECO:0000256" key="1">
    <source>
        <dbReference type="SAM" id="MobiDB-lite"/>
    </source>
</evidence>
<sequence>MQAEFAKFNANRSLDGIKGMRRSKRYLERLEALKLANNPVELVQEQNETEPMIQTDLLIAEWATKQLEAENLPTDLMELLRSIQACDTRKAMDMVNKRMTLWSKPLPANDTRDGERRREPPPSLSKRMMKVWERRQHYRRVQQLFKRSRTLAADECLAGTWKDSVSGVPAEELKSYWCGNFDAPVKEDLRPAPRGHTNNSLVEPFSADEVKRILADSTPTAPGLDGIKLADLRRQSPLYLATMFNAILQSGTVPDGFCKSRTVLIPKVTTPKGPKDYRPISITSAVCRLFHKGLSARYLKNNPMCAAQRAFRDVDDSYKYLGLHISGHGFEYRVADKLDEMLKNLKAAPLKPQQRFYILRNHAIPKIMHQLVLSPQTSCRLKAIDAKIRGAVRSWFTLPHDTTIGYFYAGYQDGGLGISCLRNLIPCLQVSRFENLKTVDEPDIQAVLKSPHMKAFICKARRLCKIQGSLLLSKEDIAKHWRMRLYDSRDGDGLSNINETPVANDWVVDGTTLLPGSKFIQAIKVRGNLIATGERMTRGRGPPPRCPEGCNATDSLGHILQSCSRSHDIRCKRHDMLRTKLSKMLREQGHYVFEEHTFATNVGK</sequence>
<organism evidence="2">
    <name type="scientific">Notodromas monacha</name>
    <dbReference type="NCBI Taxonomy" id="399045"/>
    <lineage>
        <taxon>Eukaryota</taxon>
        <taxon>Metazoa</taxon>
        <taxon>Ecdysozoa</taxon>
        <taxon>Arthropoda</taxon>
        <taxon>Crustacea</taxon>
        <taxon>Oligostraca</taxon>
        <taxon>Ostracoda</taxon>
        <taxon>Podocopa</taxon>
        <taxon>Podocopida</taxon>
        <taxon>Cypridocopina</taxon>
        <taxon>Cypridoidea</taxon>
        <taxon>Cyprididae</taxon>
        <taxon>Notodromas</taxon>
    </lineage>
</organism>
<evidence type="ECO:0000313" key="3">
    <source>
        <dbReference type="Proteomes" id="UP000678499"/>
    </source>
</evidence>
<gene>
    <name evidence="2" type="ORF">NMOB1V02_LOCUS11075</name>
</gene>
<feature type="region of interest" description="Disordered" evidence="1">
    <location>
        <begin position="103"/>
        <end position="125"/>
    </location>
</feature>
<dbReference type="OrthoDB" id="8063823at2759"/>
<dbReference type="EMBL" id="OA887496">
    <property type="protein sequence ID" value="CAD7283460.1"/>
    <property type="molecule type" value="Genomic_DNA"/>
</dbReference>
<name>A0A7R9BXM9_9CRUS</name>
<dbReference type="PANTHER" id="PTHR37557:SF4">
    <property type="entry name" value="CCHC-TYPE DOMAIN-CONTAINING PROTEIN"/>
    <property type="match status" value="1"/>
</dbReference>
<evidence type="ECO:0000313" key="2">
    <source>
        <dbReference type="EMBL" id="CAD7283460.1"/>
    </source>
</evidence>
<evidence type="ECO:0008006" key="4">
    <source>
        <dbReference type="Google" id="ProtNLM"/>
    </source>
</evidence>
<reference evidence="2" key="1">
    <citation type="submission" date="2020-11" db="EMBL/GenBank/DDBJ databases">
        <authorList>
            <person name="Tran Van P."/>
        </authorList>
    </citation>
    <scope>NUCLEOTIDE SEQUENCE</scope>
</reference>
<keyword evidence="3" id="KW-1185">Reference proteome</keyword>
<dbReference type="PANTHER" id="PTHR37557">
    <property type="entry name" value="115 KDA PROTEIN IN TYPE-1 RETROTRANSPOSABLE ELEMENT R1DM-LIKE PROTEIN-RELATED-RELATED"/>
    <property type="match status" value="1"/>
</dbReference>
<proteinExistence type="predicted"/>
<accession>A0A7R9BXM9</accession>
<protein>
    <recommendedName>
        <fullName evidence="4">Reverse transcriptase</fullName>
    </recommendedName>
</protein>
<dbReference type="AlphaFoldDB" id="A0A7R9BXM9"/>
<feature type="compositionally biased region" description="Basic and acidic residues" evidence="1">
    <location>
        <begin position="110"/>
        <end position="120"/>
    </location>
</feature>